<evidence type="ECO:0000313" key="2">
    <source>
        <dbReference type="EMBL" id="MBB3174607.1"/>
    </source>
</evidence>
<keyword evidence="1" id="KW-0732">Signal</keyword>
<comment type="caution">
    <text evidence="2">The sequence shown here is derived from an EMBL/GenBank/DDBJ whole genome shotgun (WGS) entry which is preliminary data.</text>
</comment>
<feature type="chain" id="PRO_5032483194" evidence="1">
    <location>
        <begin position="22"/>
        <end position="299"/>
    </location>
</feature>
<gene>
    <name evidence="2" type="ORF">FHR90_002452</name>
</gene>
<dbReference type="InterPro" id="IPR034122">
    <property type="entry name" value="Retropepsin-like_bacterial"/>
</dbReference>
<dbReference type="GO" id="GO:0008233">
    <property type="term" value="F:peptidase activity"/>
    <property type="evidence" value="ECO:0007669"/>
    <property type="project" value="UniProtKB-KW"/>
</dbReference>
<keyword evidence="3" id="KW-1185">Reference proteome</keyword>
<proteinExistence type="predicted"/>
<dbReference type="InterPro" id="IPR021109">
    <property type="entry name" value="Peptidase_aspartic_dom_sf"/>
</dbReference>
<dbReference type="SUPFAM" id="SSF50630">
    <property type="entry name" value="Acid proteases"/>
    <property type="match status" value="2"/>
</dbReference>
<dbReference type="AlphaFoldDB" id="A0A839UXS1"/>
<accession>A0A839UXS1</accession>
<keyword evidence="2" id="KW-0645">Protease</keyword>
<evidence type="ECO:0000256" key="1">
    <source>
        <dbReference type="SAM" id="SignalP"/>
    </source>
</evidence>
<dbReference type="Pfam" id="PF13650">
    <property type="entry name" value="Asp_protease_2"/>
    <property type="match status" value="2"/>
</dbReference>
<name>A0A839UXS1_9PROT</name>
<dbReference type="CDD" id="cd05483">
    <property type="entry name" value="retropepsin_like_bacteria"/>
    <property type="match status" value="1"/>
</dbReference>
<dbReference type="RefSeq" id="WP_183275318.1">
    <property type="nucleotide sequence ID" value="NZ_JACHXV010000009.1"/>
</dbReference>
<sequence length="299" mass="30962">MWFRLVLTLLGTWLGHAAAQAQGCAVAPVAVLAVRDTAGVLTVTARLGGRDVAMVLDTGSEGGLVTPEAAHTLPVDAATAAPPVALQMYGANGGQRIARMVSVPDLQLGGLHVALAAVAVSRLPFQPMLRPPIAGLIGADLLSHFDLELDVAGGTARLYAPGCADPPRPPGWHGARAVGLLRVGDRLVGQAVLDGHAVSALVDTGARGRVVGLATALALGIDEAELGADSGGTASGLGAQPGFYRWHRFRSFSFAGHGERDVTLTVSRLDDVADMLLGADWFAAHTVWISWARATMWVR</sequence>
<organism evidence="2 3">
    <name type="scientific">Endobacter medicaginis</name>
    <dbReference type="NCBI Taxonomy" id="1181271"/>
    <lineage>
        <taxon>Bacteria</taxon>
        <taxon>Pseudomonadati</taxon>
        <taxon>Pseudomonadota</taxon>
        <taxon>Alphaproteobacteria</taxon>
        <taxon>Acetobacterales</taxon>
        <taxon>Acetobacteraceae</taxon>
        <taxon>Endobacter</taxon>
    </lineage>
</organism>
<dbReference type="Proteomes" id="UP000557688">
    <property type="component" value="Unassembled WGS sequence"/>
</dbReference>
<dbReference type="EMBL" id="JACHXV010000009">
    <property type="protein sequence ID" value="MBB3174607.1"/>
    <property type="molecule type" value="Genomic_DNA"/>
</dbReference>
<dbReference type="GO" id="GO:0006508">
    <property type="term" value="P:proteolysis"/>
    <property type="evidence" value="ECO:0007669"/>
    <property type="project" value="UniProtKB-KW"/>
</dbReference>
<reference evidence="2 3" key="1">
    <citation type="submission" date="2020-08" db="EMBL/GenBank/DDBJ databases">
        <title>Genomic Encyclopedia of Type Strains, Phase III (KMG-III): the genomes of soil and plant-associated and newly described type strains.</title>
        <authorList>
            <person name="Whitman W."/>
        </authorList>
    </citation>
    <scope>NUCLEOTIDE SEQUENCE [LARGE SCALE GENOMIC DNA]</scope>
    <source>
        <strain evidence="2 3">CECT 8088</strain>
    </source>
</reference>
<feature type="signal peptide" evidence="1">
    <location>
        <begin position="1"/>
        <end position="21"/>
    </location>
</feature>
<keyword evidence="2" id="KW-0378">Hydrolase</keyword>
<protein>
    <submittedName>
        <fullName evidence="2">Putative aspartyl protease</fullName>
    </submittedName>
</protein>
<evidence type="ECO:0000313" key="3">
    <source>
        <dbReference type="Proteomes" id="UP000557688"/>
    </source>
</evidence>
<dbReference type="Gene3D" id="2.40.70.10">
    <property type="entry name" value="Acid Proteases"/>
    <property type="match status" value="2"/>
</dbReference>